<name>A0A4T0ITY3_WALIC</name>
<evidence type="ECO:0000256" key="6">
    <source>
        <dbReference type="ARBA" id="ARBA00023002"/>
    </source>
</evidence>
<dbReference type="InterPro" id="IPR056798">
    <property type="entry name" value="ADH_Fe_C"/>
</dbReference>
<comment type="caution">
    <text evidence="11">The sequence shown here is derived from an EMBL/GenBank/DDBJ whole genome shotgun (WGS) entry which is preliminary data.</text>
</comment>
<protein>
    <recommendedName>
        <fullName evidence="4">hydroxyacid-oxoacid transhydrogenase</fullName>
        <ecNumber evidence="4">1.1.99.24</ecNumber>
    </recommendedName>
</protein>
<dbReference type="EC" id="1.1.99.24" evidence="4"/>
<dbReference type="Gene3D" id="1.20.1090.10">
    <property type="entry name" value="Dehydroquinate synthase-like - alpha domain"/>
    <property type="match status" value="1"/>
</dbReference>
<dbReference type="SUPFAM" id="SSF56796">
    <property type="entry name" value="Dehydroquinate synthase-like"/>
    <property type="match status" value="1"/>
</dbReference>
<dbReference type="InterPro" id="IPR042157">
    <property type="entry name" value="HOT"/>
</dbReference>
<gene>
    <name evidence="11" type="ORF">E3P90_02298</name>
</gene>
<evidence type="ECO:0000256" key="2">
    <source>
        <dbReference type="ARBA" id="ARBA00004173"/>
    </source>
</evidence>
<feature type="domain" description="Fe-containing alcohol dehydrogenase-like C-terminal" evidence="10">
    <location>
        <begin position="283"/>
        <end position="348"/>
    </location>
</feature>
<feature type="domain" description="Alcohol dehydrogenase iron-type/glycerol dehydrogenase GldA" evidence="9">
    <location>
        <begin position="63"/>
        <end position="234"/>
    </location>
</feature>
<evidence type="ECO:0000256" key="5">
    <source>
        <dbReference type="ARBA" id="ARBA00022946"/>
    </source>
</evidence>
<dbReference type="PANTHER" id="PTHR11496">
    <property type="entry name" value="ALCOHOL DEHYDROGENASE"/>
    <property type="match status" value="1"/>
</dbReference>
<dbReference type="InterPro" id="IPR039697">
    <property type="entry name" value="Alcohol_dehydrogenase_Fe"/>
</dbReference>
<dbReference type="GO" id="GO:0005739">
    <property type="term" value="C:mitochondrion"/>
    <property type="evidence" value="ECO:0007669"/>
    <property type="project" value="UniProtKB-SubCell"/>
</dbReference>
<evidence type="ECO:0000313" key="11">
    <source>
        <dbReference type="EMBL" id="TIB11701.1"/>
    </source>
</evidence>
<accession>A0A4T0ITY3</accession>
<keyword evidence="6" id="KW-0560">Oxidoreductase</keyword>
<dbReference type="EMBL" id="SPOF01000022">
    <property type="protein sequence ID" value="TIB11701.1"/>
    <property type="molecule type" value="Genomic_DNA"/>
</dbReference>
<evidence type="ECO:0000259" key="10">
    <source>
        <dbReference type="Pfam" id="PF25137"/>
    </source>
</evidence>
<dbReference type="AlphaFoldDB" id="A0A4T0ITY3"/>
<reference evidence="11 12" key="1">
    <citation type="submission" date="2019-03" db="EMBL/GenBank/DDBJ databases">
        <title>Sequencing 23 genomes of Wallemia ichthyophaga.</title>
        <authorList>
            <person name="Gostincar C."/>
        </authorList>
    </citation>
    <scope>NUCLEOTIDE SEQUENCE [LARGE SCALE GENOMIC DNA]</scope>
    <source>
        <strain evidence="11 12">EXF-8621</strain>
    </source>
</reference>
<dbReference type="Pfam" id="PF25137">
    <property type="entry name" value="ADH_Fe_C"/>
    <property type="match status" value="1"/>
</dbReference>
<dbReference type="InterPro" id="IPR001670">
    <property type="entry name" value="ADH_Fe/GldA"/>
</dbReference>
<dbReference type="PANTHER" id="PTHR11496:SF83">
    <property type="entry name" value="HYDROXYACID-OXOACID TRANSHYDROGENASE, MITOCHONDRIAL"/>
    <property type="match status" value="1"/>
</dbReference>
<dbReference type="Gene3D" id="3.40.50.1970">
    <property type="match status" value="1"/>
</dbReference>
<evidence type="ECO:0000256" key="3">
    <source>
        <dbReference type="ARBA" id="ARBA00010005"/>
    </source>
</evidence>
<keyword evidence="5" id="KW-0809">Transit peptide</keyword>
<evidence type="ECO:0000259" key="9">
    <source>
        <dbReference type="Pfam" id="PF00465"/>
    </source>
</evidence>
<dbReference type="Proteomes" id="UP000306954">
    <property type="component" value="Unassembled WGS sequence"/>
</dbReference>
<comment type="similarity">
    <text evidence="3">Belongs to the iron-containing alcohol dehydrogenase family. Hydroxyacid-oxoacid transhydrogenase subfamily.</text>
</comment>
<comment type="catalytic activity">
    <reaction evidence="8">
        <text>4-hydroxybutanoate + 2-oxoglutarate = (R)-2-hydroxyglutarate + succinate semialdehyde</text>
        <dbReference type="Rhea" id="RHEA:24734"/>
        <dbReference type="ChEBI" id="CHEBI:15801"/>
        <dbReference type="ChEBI" id="CHEBI:16724"/>
        <dbReference type="ChEBI" id="CHEBI:16810"/>
        <dbReference type="ChEBI" id="CHEBI:57706"/>
        <dbReference type="EC" id="1.1.99.24"/>
    </reaction>
</comment>
<proteinExistence type="inferred from homology"/>
<keyword evidence="7" id="KW-0496">Mitochondrion</keyword>
<dbReference type="GO" id="GO:0047988">
    <property type="term" value="F:hydroxyacid-oxoacid transhydrogenase activity"/>
    <property type="evidence" value="ECO:0007669"/>
    <property type="project" value="UniProtKB-EC"/>
</dbReference>
<sequence length="491" mass="52736">MKITGATNIHKLGVTQGTHAARNLMQLTHSPSCGCSACGSGSRSLNSQNGPVGDNAFEMQSAAIRFGHNVTREVGQDLASMRARMVGVYTDPTVARLRPVRAVLESLEENMVPHKLFEQVKCEPNEDSLQAAIDFARLHNFSHFVAVGGGSTIDTTKVANLFSVYKNDPLLTFVNAPVGKGQLVTQPLNPLIAIPTTAGTGSETTGQAIYDHQSLGAKTGIASRMLRPTMGIVDAWNIDTCPVEVHISAGLDTLFHALESYTAIPYTQRSPRPQHPSERPAYQGANPMSDVFSLWALKTTVKNLPKVAADPTDKRAKEQMLLASTFAGYGFGTAGVHLCHASSYPISGLNKKGPQYRHPGYEDVGEAIIPHGISVALTGPAVFKFTTPSNPARHREAAAIFAGMDMEPAEWARLPDSDIGQLLYDQIVAFLGKLGVPMGLSRVGYTHSHIPALVDGTLPQRRVLSLAPNFDPGVDVAREHLAGILESSMRY</sequence>
<evidence type="ECO:0000256" key="8">
    <source>
        <dbReference type="ARBA" id="ARBA00049496"/>
    </source>
</evidence>
<organism evidence="11 12">
    <name type="scientific">Wallemia ichthyophaga</name>
    <dbReference type="NCBI Taxonomy" id="245174"/>
    <lineage>
        <taxon>Eukaryota</taxon>
        <taxon>Fungi</taxon>
        <taxon>Dikarya</taxon>
        <taxon>Basidiomycota</taxon>
        <taxon>Wallemiomycotina</taxon>
        <taxon>Wallemiomycetes</taxon>
        <taxon>Wallemiales</taxon>
        <taxon>Wallemiaceae</taxon>
        <taxon>Wallemia</taxon>
    </lineage>
</organism>
<evidence type="ECO:0000256" key="1">
    <source>
        <dbReference type="ARBA" id="ARBA00000813"/>
    </source>
</evidence>
<dbReference type="GO" id="GO:0046872">
    <property type="term" value="F:metal ion binding"/>
    <property type="evidence" value="ECO:0007669"/>
    <property type="project" value="InterPro"/>
</dbReference>
<evidence type="ECO:0000256" key="4">
    <source>
        <dbReference type="ARBA" id="ARBA00013182"/>
    </source>
</evidence>
<dbReference type="CDD" id="cd08190">
    <property type="entry name" value="HOT"/>
    <property type="match status" value="1"/>
</dbReference>
<comment type="catalytic activity">
    <reaction evidence="1">
        <text>(S)-3-hydroxybutanoate + 2-oxoglutarate = (R)-2-hydroxyglutarate + acetoacetate</text>
        <dbReference type="Rhea" id="RHEA:23048"/>
        <dbReference type="ChEBI" id="CHEBI:11047"/>
        <dbReference type="ChEBI" id="CHEBI:13705"/>
        <dbReference type="ChEBI" id="CHEBI:15801"/>
        <dbReference type="ChEBI" id="CHEBI:16810"/>
        <dbReference type="EC" id="1.1.99.24"/>
    </reaction>
</comment>
<dbReference type="GO" id="GO:0004022">
    <property type="term" value="F:alcohol dehydrogenase (NAD+) activity"/>
    <property type="evidence" value="ECO:0007669"/>
    <property type="project" value="InterPro"/>
</dbReference>
<dbReference type="Pfam" id="PF00465">
    <property type="entry name" value="Fe-ADH"/>
    <property type="match status" value="1"/>
</dbReference>
<evidence type="ECO:0000256" key="7">
    <source>
        <dbReference type="ARBA" id="ARBA00023128"/>
    </source>
</evidence>
<comment type="subcellular location">
    <subcellularLocation>
        <location evidence="2">Mitochondrion</location>
    </subcellularLocation>
</comment>
<evidence type="ECO:0000313" key="12">
    <source>
        <dbReference type="Proteomes" id="UP000306954"/>
    </source>
</evidence>